<feature type="domain" description="Tubulin/FtsZ GTPase" evidence="4">
    <location>
        <begin position="6"/>
        <end position="238"/>
    </location>
</feature>
<proteinExistence type="predicted"/>
<sequence>MELPLPAMIIGIGGAGTKIAMMMRDVSALDTMLISSSTNDLAITSMSMDKRRKVNEGDGGRGGRASSLSGGAKEPRMERVLIETGMLNPSPYTIRGSLLAYRDRIRERLMGYSTFIMVANLAGRNGVAVAPLLADMIKANHDEDEATACSNSNNNNKRKKARLISFVIMPFRFERDKLFKAGIALRKLSERSDCTIVIDNDSFLENNPDLSMDECYRIANGMLLEVFNIIMMGSEVDGLNILSAGIDSKVDVAVKNALSMLYSNTKPDKVRSALLYIFDGSSEGVSIGLIDALAKSISSILVGRHGEYAVVRVYSKGGMMHADDENYDDYEGMDDNNNNDDSSIGSSSISSSSDTDGTRTKAGVGDSNASDDFMHSTILLSKVTGLSKLDSYDPLSILPRECLLDWEYDESEMRLKIDSLVELPNLE</sequence>
<dbReference type="GO" id="GO:0003924">
    <property type="term" value="F:GTPase activity"/>
    <property type="evidence" value="ECO:0007669"/>
    <property type="project" value="InterPro"/>
</dbReference>
<gene>
    <name evidence="5" type="ORF">HGMM_F45C05C40</name>
</gene>
<feature type="region of interest" description="Disordered" evidence="3">
    <location>
        <begin position="47"/>
        <end position="74"/>
    </location>
</feature>
<dbReference type="PANTHER" id="PTHR30314">
    <property type="entry name" value="CELL DIVISION PROTEIN FTSZ-RELATED"/>
    <property type="match status" value="1"/>
</dbReference>
<reference evidence="5" key="2">
    <citation type="journal article" date="2012" name="PLoS ONE">
        <title>A Deeply Branching Thermophilic Bacterium with an Ancient Acetyl-CoA Pathway Dominates a Subsurface Ecosystem.</title>
        <authorList>
            <person name="Takami H."/>
            <person name="Noguchi H."/>
            <person name="Takaki Y."/>
            <person name="Uchiyama I."/>
            <person name="Toyoda A."/>
            <person name="Nishi S."/>
            <person name="Chee G.-J."/>
            <person name="Arai W."/>
            <person name="Nunoura T."/>
            <person name="Itoh T."/>
            <person name="Hattori M."/>
            <person name="Takai K."/>
        </authorList>
    </citation>
    <scope>NUCLEOTIDE SEQUENCE</scope>
</reference>
<reference evidence="5" key="1">
    <citation type="journal article" date="2005" name="Environ. Microbiol.">
        <title>Genetic and functional properties of uncultivated thermophilic crenarchaeotes from a subsurface gold mine as revealed by analysis of genome fragments.</title>
        <authorList>
            <person name="Nunoura T."/>
            <person name="Hirayama H."/>
            <person name="Takami H."/>
            <person name="Oida H."/>
            <person name="Nishi S."/>
            <person name="Shimamura S."/>
            <person name="Suzuki Y."/>
            <person name="Inagaki F."/>
            <person name="Takai K."/>
            <person name="Nealson K.H."/>
            <person name="Horikoshi K."/>
        </authorList>
    </citation>
    <scope>NUCLEOTIDE SEQUENCE</scope>
</reference>
<dbReference type="InterPro" id="IPR003008">
    <property type="entry name" value="Tubulin_FtsZ_GTPase"/>
</dbReference>
<keyword evidence="1" id="KW-0547">Nucleotide-binding</keyword>
<dbReference type="GO" id="GO:0005525">
    <property type="term" value="F:GTP binding"/>
    <property type="evidence" value="ECO:0007669"/>
    <property type="project" value="UniProtKB-KW"/>
</dbReference>
<dbReference type="Gene3D" id="3.40.50.1440">
    <property type="entry name" value="Tubulin/FtsZ, GTPase domain"/>
    <property type="match status" value="1"/>
</dbReference>
<keyword evidence="2" id="KW-0342">GTP-binding</keyword>
<dbReference type="GO" id="GO:0005737">
    <property type="term" value="C:cytoplasm"/>
    <property type="evidence" value="ECO:0007669"/>
    <property type="project" value="TreeGrafter"/>
</dbReference>
<protein>
    <submittedName>
        <fullName evidence="5">Hypothetical conserved protein</fullName>
    </submittedName>
</protein>
<feature type="compositionally biased region" description="Acidic residues" evidence="3">
    <location>
        <begin position="325"/>
        <end position="338"/>
    </location>
</feature>
<dbReference type="GO" id="GO:0032153">
    <property type="term" value="C:cell division site"/>
    <property type="evidence" value="ECO:0007669"/>
    <property type="project" value="TreeGrafter"/>
</dbReference>
<evidence type="ECO:0000313" key="5">
    <source>
        <dbReference type="EMBL" id="BAL60325.1"/>
    </source>
</evidence>
<evidence type="ECO:0000259" key="4">
    <source>
        <dbReference type="SMART" id="SM00864"/>
    </source>
</evidence>
<dbReference type="GO" id="GO:0051301">
    <property type="term" value="P:cell division"/>
    <property type="evidence" value="ECO:0007669"/>
    <property type="project" value="TreeGrafter"/>
</dbReference>
<accession>H5SVY9</accession>
<evidence type="ECO:0000256" key="2">
    <source>
        <dbReference type="ARBA" id="ARBA00023134"/>
    </source>
</evidence>
<feature type="compositionally biased region" description="Low complexity" evidence="3">
    <location>
        <begin position="339"/>
        <end position="354"/>
    </location>
</feature>
<name>H5SVY9_9CREN</name>
<evidence type="ECO:0000256" key="3">
    <source>
        <dbReference type="SAM" id="MobiDB-lite"/>
    </source>
</evidence>
<organism evidence="5">
    <name type="scientific">uncultured crenarchaeote</name>
    <dbReference type="NCBI Taxonomy" id="29281"/>
    <lineage>
        <taxon>Archaea</taxon>
        <taxon>Thermoproteota</taxon>
        <taxon>environmental samples</taxon>
    </lineage>
</organism>
<dbReference type="SUPFAM" id="SSF52490">
    <property type="entry name" value="Tubulin nucleotide-binding domain-like"/>
    <property type="match status" value="1"/>
</dbReference>
<evidence type="ECO:0000256" key="1">
    <source>
        <dbReference type="ARBA" id="ARBA00022741"/>
    </source>
</evidence>
<dbReference type="Pfam" id="PF00091">
    <property type="entry name" value="Tubulin"/>
    <property type="match status" value="1"/>
</dbReference>
<dbReference type="InterPro" id="IPR045061">
    <property type="entry name" value="FtsZ/CetZ"/>
</dbReference>
<dbReference type="AlphaFoldDB" id="H5SVY9"/>
<dbReference type="SMART" id="SM00864">
    <property type="entry name" value="Tubulin"/>
    <property type="match status" value="1"/>
</dbReference>
<dbReference type="EMBL" id="AP011903">
    <property type="protein sequence ID" value="BAL60325.1"/>
    <property type="molecule type" value="Genomic_DNA"/>
</dbReference>
<feature type="region of interest" description="Disordered" evidence="3">
    <location>
        <begin position="325"/>
        <end position="366"/>
    </location>
</feature>
<dbReference type="PANTHER" id="PTHR30314:SF3">
    <property type="entry name" value="MITOCHONDRIAL DIVISION PROTEIN FSZA"/>
    <property type="match status" value="1"/>
</dbReference>
<dbReference type="InterPro" id="IPR036525">
    <property type="entry name" value="Tubulin/FtsZ_GTPase_sf"/>
</dbReference>